<organism evidence="2 3">
    <name type="scientific">Stieleria bergensis</name>
    <dbReference type="NCBI Taxonomy" id="2528025"/>
    <lineage>
        <taxon>Bacteria</taxon>
        <taxon>Pseudomonadati</taxon>
        <taxon>Planctomycetota</taxon>
        <taxon>Planctomycetia</taxon>
        <taxon>Pirellulales</taxon>
        <taxon>Pirellulaceae</taxon>
        <taxon>Stieleria</taxon>
    </lineage>
</organism>
<dbReference type="AlphaFoldDB" id="A0A517SZL8"/>
<feature type="region of interest" description="Disordered" evidence="1">
    <location>
        <begin position="1"/>
        <end position="40"/>
    </location>
</feature>
<gene>
    <name evidence="2" type="ORF">SV7mr_40500</name>
</gene>
<feature type="compositionally biased region" description="Polar residues" evidence="1">
    <location>
        <begin position="1"/>
        <end position="12"/>
    </location>
</feature>
<keyword evidence="3" id="KW-1185">Reference proteome</keyword>
<evidence type="ECO:0000313" key="3">
    <source>
        <dbReference type="Proteomes" id="UP000315003"/>
    </source>
</evidence>
<evidence type="ECO:0000313" key="2">
    <source>
        <dbReference type="EMBL" id="QDT61513.1"/>
    </source>
</evidence>
<protein>
    <submittedName>
        <fullName evidence="2">Uncharacterized protein</fullName>
    </submittedName>
</protein>
<name>A0A517SZL8_9BACT</name>
<reference evidence="2 3" key="1">
    <citation type="submission" date="2019-02" db="EMBL/GenBank/DDBJ databases">
        <title>Deep-cultivation of Planctomycetes and their phenomic and genomic characterization uncovers novel biology.</title>
        <authorList>
            <person name="Wiegand S."/>
            <person name="Jogler M."/>
            <person name="Boedeker C."/>
            <person name="Pinto D."/>
            <person name="Vollmers J."/>
            <person name="Rivas-Marin E."/>
            <person name="Kohn T."/>
            <person name="Peeters S.H."/>
            <person name="Heuer A."/>
            <person name="Rast P."/>
            <person name="Oberbeckmann S."/>
            <person name="Bunk B."/>
            <person name="Jeske O."/>
            <person name="Meyerdierks A."/>
            <person name="Storesund J.E."/>
            <person name="Kallscheuer N."/>
            <person name="Luecker S."/>
            <person name="Lage O.M."/>
            <person name="Pohl T."/>
            <person name="Merkel B.J."/>
            <person name="Hornburger P."/>
            <person name="Mueller R.-W."/>
            <person name="Bruemmer F."/>
            <person name="Labrenz M."/>
            <person name="Spormann A.M."/>
            <person name="Op den Camp H."/>
            <person name="Overmann J."/>
            <person name="Amann R."/>
            <person name="Jetten M.S.M."/>
            <person name="Mascher T."/>
            <person name="Medema M.H."/>
            <person name="Devos D.P."/>
            <person name="Kaster A.-K."/>
            <person name="Ovreas L."/>
            <person name="Rohde M."/>
            <person name="Galperin M.Y."/>
            <person name="Jogler C."/>
        </authorList>
    </citation>
    <scope>NUCLEOTIDE SEQUENCE [LARGE SCALE GENOMIC DNA]</scope>
    <source>
        <strain evidence="2 3">SV_7m_r</strain>
    </source>
</reference>
<dbReference type="Proteomes" id="UP000315003">
    <property type="component" value="Chromosome"/>
</dbReference>
<accession>A0A517SZL8</accession>
<proteinExistence type="predicted"/>
<evidence type="ECO:0000256" key="1">
    <source>
        <dbReference type="SAM" id="MobiDB-lite"/>
    </source>
</evidence>
<dbReference type="EMBL" id="CP036272">
    <property type="protein sequence ID" value="QDT61513.1"/>
    <property type="molecule type" value="Genomic_DNA"/>
</dbReference>
<sequence>MAQAYTTTQSCGCNPAGGGMPSASDNFGPAMTPHAANRYGWDKDGATIIHSEELPPGAVAPSQ</sequence>